<dbReference type="EMBL" id="CP123498">
    <property type="protein sequence ID" value="WGL96744.1"/>
    <property type="molecule type" value="Genomic_DNA"/>
</dbReference>
<evidence type="ECO:0000313" key="2">
    <source>
        <dbReference type="Proteomes" id="UP001177597"/>
    </source>
</evidence>
<protein>
    <submittedName>
        <fullName evidence="1">Uncharacterized protein</fullName>
    </submittedName>
</protein>
<accession>A0AA95GGU7</accession>
<sequence>MKVTELHAGHQTDLPLTIFDPQYYQPLSVSVAVK</sequence>
<evidence type="ECO:0000313" key="1">
    <source>
        <dbReference type="EMBL" id="WGL96744.1"/>
    </source>
</evidence>
<organism evidence="1 2">
    <name type="scientific">Arsenophonus nasoniae</name>
    <name type="common">son-killer infecting Nasonia vitripennis</name>
    <dbReference type="NCBI Taxonomy" id="638"/>
    <lineage>
        <taxon>Bacteria</taxon>
        <taxon>Pseudomonadati</taxon>
        <taxon>Pseudomonadota</taxon>
        <taxon>Gammaproteobacteria</taxon>
        <taxon>Enterobacterales</taxon>
        <taxon>Morganellaceae</taxon>
        <taxon>Arsenophonus</taxon>
    </lineage>
</organism>
<dbReference type="AlphaFoldDB" id="A0AA95GGU7"/>
<gene>
    <name evidence="1" type="ORF">QE207_09540</name>
</gene>
<dbReference type="RefSeq" id="WP_280630162.1">
    <property type="nucleotide sequence ID" value="NZ_CP123498.1"/>
</dbReference>
<proteinExistence type="predicted"/>
<name>A0AA95GGU7_9GAMM</name>
<dbReference type="Proteomes" id="UP001177597">
    <property type="component" value="Chromosome"/>
</dbReference>
<reference evidence="1" key="1">
    <citation type="submission" date="2023-04" db="EMBL/GenBank/DDBJ databases">
        <title>Genome dynamics across the evolutionary transition to endosymbiosis.</title>
        <authorList>
            <person name="Siozios S."/>
            <person name="Nadal-Jimenez P."/>
            <person name="Azagi T."/>
            <person name="Sprong H."/>
            <person name="Frost C.L."/>
            <person name="Parratt S.R."/>
            <person name="Taylor G."/>
            <person name="Brettell L."/>
            <person name="Lew K.C."/>
            <person name="Croft L."/>
            <person name="King K.C."/>
            <person name="Brockhurst M.A."/>
            <person name="Hypsa V."/>
            <person name="Novakova E."/>
            <person name="Darby A.C."/>
            <person name="Hurst G.D.D."/>
        </authorList>
    </citation>
    <scope>NUCLEOTIDE SEQUENCE</scope>
    <source>
        <strain evidence="1">AIh</strain>
    </source>
</reference>